<evidence type="ECO:0000313" key="1">
    <source>
        <dbReference type="EMBL" id="DAE20496.1"/>
    </source>
</evidence>
<proteinExistence type="predicted"/>
<sequence>MSPRTGRPPVNGESRKEKLNIRLTKEEKERIDKCAEKLGISRTDTIMKGIGLVEKEIKK</sequence>
<organism evidence="1">
    <name type="scientific">Siphoviridae sp. ctqwO1</name>
    <dbReference type="NCBI Taxonomy" id="2826472"/>
    <lineage>
        <taxon>Viruses</taxon>
        <taxon>Duplodnaviria</taxon>
        <taxon>Heunggongvirae</taxon>
        <taxon>Uroviricota</taxon>
        <taxon>Caudoviricetes</taxon>
    </lineage>
</organism>
<name>A0A8S5QN51_9CAUD</name>
<reference evidence="1" key="1">
    <citation type="journal article" date="2021" name="Proc. Natl. Acad. Sci. U.S.A.">
        <title>A Catalog of Tens of Thousands of Viruses from Human Metagenomes Reveals Hidden Associations with Chronic Diseases.</title>
        <authorList>
            <person name="Tisza M.J."/>
            <person name="Buck C.B."/>
        </authorList>
    </citation>
    <scope>NUCLEOTIDE SEQUENCE</scope>
    <source>
        <strain evidence="1">CtqwO1</strain>
    </source>
</reference>
<dbReference type="EMBL" id="BK015696">
    <property type="protein sequence ID" value="DAE20496.1"/>
    <property type="molecule type" value="Genomic_DNA"/>
</dbReference>
<dbReference type="InterPro" id="IPR010985">
    <property type="entry name" value="Ribbon_hlx_hlx"/>
</dbReference>
<dbReference type="SUPFAM" id="SSF47598">
    <property type="entry name" value="Ribbon-helix-helix"/>
    <property type="match status" value="1"/>
</dbReference>
<dbReference type="GO" id="GO:0006355">
    <property type="term" value="P:regulation of DNA-templated transcription"/>
    <property type="evidence" value="ECO:0007669"/>
    <property type="project" value="InterPro"/>
</dbReference>
<accession>A0A8S5QN51</accession>
<protein>
    <submittedName>
        <fullName evidence="1">NikA, BACTERIAL CONJUGATION, RELAXASE, DNA</fullName>
    </submittedName>
</protein>